<keyword evidence="3" id="KW-1185">Reference proteome</keyword>
<proteinExistence type="predicted"/>
<feature type="domain" description="HTH cro/C1-type" evidence="1">
    <location>
        <begin position="24"/>
        <end position="69"/>
    </location>
</feature>
<evidence type="ECO:0000259" key="1">
    <source>
        <dbReference type="PROSITE" id="PS50943"/>
    </source>
</evidence>
<dbReference type="CDD" id="cd00093">
    <property type="entry name" value="HTH_XRE"/>
    <property type="match status" value="1"/>
</dbReference>
<evidence type="ECO:0000313" key="3">
    <source>
        <dbReference type="Proteomes" id="UP000319143"/>
    </source>
</evidence>
<comment type="caution">
    <text evidence="2">The sequence shown here is derived from an EMBL/GenBank/DDBJ whole genome shotgun (WGS) entry which is preliminary data.</text>
</comment>
<reference evidence="2 3" key="1">
    <citation type="submission" date="2019-02" db="EMBL/GenBank/DDBJ databases">
        <title>Deep-cultivation of Planctomycetes and their phenomic and genomic characterization uncovers novel biology.</title>
        <authorList>
            <person name="Wiegand S."/>
            <person name="Jogler M."/>
            <person name="Boedeker C."/>
            <person name="Pinto D."/>
            <person name="Vollmers J."/>
            <person name="Rivas-Marin E."/>
            <person name="Kohn T."/>
            <person name="Peeters S.H."/>
            <person name="Heuer A."/>
            <person name="Rast P."/>
            <person name="Oberbeckmann S."/>
            <person name="Bunk B."/>
            <person name="Jeske O."/>
            <person name="Meyerdierks A."/>
            <person name="Storesund J.E."/>
            <person name="Kallscheuer N."/>
            <person name="Luecker S."/>
            <person name="Lage O.M."/>
            <person name="Pohl T."/>
            <person name="Merkel B.J."/>
            <person name="Hornburger P."/>
            <person name="Mueller R.-W."/>
            <person name="Bruemmer F."/>
            <person name="Labrenz M."/>
            <person name="Spormann A.M."/>
            <person name="Op Den Camp H."/>
            <person name="Overmann J."/>
            <person name="Amann R."/>
            <person name="Jetten M.S.M."/>
            <person name="Mascher T."/>
            <person name="Medema M.H."/>
            <person name="Devos D.P."/>
            <person name="Kaster A.-K."/>
            <person name="Ovreas L."/>
            <person name="Rohde M."/>
            <person name="Galperin M.Y."/>
            <person name="Jogler C."/>
        </authorList>
    </citation>
    <scope>NUCLEOTIDE SEQUENCE [LARGE SCALE GENOMIC DNA]</scope>
    <source>
        <strain evidence="2 3">Poly41</strain>
    </source>
</reference>
<evidence type="ECO:0000313" key="2">
    <source>
        <dbReference type="EMBL" id="TWU33805.1"/>
    </source>
</evidence>
<dbReference type="GO" id="GO:0003677">
    <property type="term" value="F:DNA binding"/>
    <property type="evidence" value="ECO:0007669"/>
    <property type="project" value="InterPro"/>
</dbReference>
<dbReference type="AlphaFoldDB" id="A0A5C6DC63"/>
<gene>
    <name evidence="2" type="ORF">Poly41_48040</name>
</gene>
<dbReference type="SMART" id="SM00530">
    <property type="entry name" value="HTH_XRE"/>
    <property type="match status" value="1"/>
</dbReference>
<protein>
    <submittedName>
        <fullName evidence="2">Helix-turn-helix protein</fullName>
    </submittedName>
</protein>
<dbReference type="InterPro" id="IPR001387">
    <property type="entry name" value="Cro/C1-type_HTH"/>
</dbReference>
<dbReference type="PROSITE" id="PS50943">
    <property type="entry name" value="HTH_CROC1"/>
    <property type="match status" value="1"/>
</dbReference>
<sequence length="70" mass="8022">MPKRKKKRKTIAEQLIEAIETSELSRYRLSLMTGISQSALSQFVNRTRDLSLGNAEKICEILKLDLKQSN</sequence>
<dbReference type="SUPFAM" id="SSF47413">
    <property type="entry name" value="lambda repressor-like DNA-binding domains"/>
    <property type="match status" value="1"/>
</dbReference>
<dbReference type="Proteomes" id="UP000319143">
    <property type="component" value="Unassembled WGS sequence"/>
</dbReference>
<dbReference type="RefSeq" id="WP_146529202.1">
    <property type="nucleotide sequence ID" value="NZ_SJPV01000009.1"/>
</dbReference>
<dbReference type="EMBL" id="SJPV01000009">
    <property type="protein sequence ID" value="TWU33805.1"/>
    <property type="molecule type" value="Genomic_DNA"/>
</dbReference>
<dbReference type="InterPro" id="IPR010982">
    <property type="entry name" value="Lambda_DNA-bd_dom_sf"/>
</dbReference>
<organism evidence="2 3">
    <name type="scientific">Novipirellula artificiosorum</name>
    <dbReference type="NCBI Taxonomy" id="2528016"/>
    <lineage>
        <taxon>Bacteria</taxon>
        <taxon>Pseudomonadati</taxon>
        <taxon>Planctomycetota</taxon>
        <taxon>Planctomycetia</taxon>
        <taxon>Pirellulales</taxon>
        <taxon>Pirellulaceae</taxon>
        <taxon>Novipirellula</taxon>
    </lineage>
</organism>
<accession>A0A5C6DC63</accession>
<name>A0A5C6DC63_9BACT</name>
<dbReference type="Pfam" id="PF01381">
    <property type="entry name" value="HTH_3"/>
    <property type="match status" value="1"/>
</dbReference>
<dbReference type="Gene3D" id="1.10.260.40">
    <property type="entry name" value="lambda repressor-like DNA-binding domains"/>
    <property type="match status" value="1"/>
</dbReference>